<dbReference type="InterPro" id="IPR002156">
    <property type="entry name" value="RNaseH_domain"/>
</dbReference>
<gene>
    <name evidence="2" type="ORF">SLEP1_g47348</name>
</gene>
<dbReference type="CDD" id="cd06222">
    <property type="entry name" value="RNase_H_like"/>
    <property type="match status" value="1"/>
</dbReference>
<dbReference type="SUPFAM" id="SSF53098">
    <property type="entry name" value="Ribonuclease H-like"/>
    <property type="match status" value="1"/>
</dbReference>
<dbReference type="InterPro" id="IPR012337">
    <property type="entry name" value="RNaseH-like_sf"/>
</dbReference>
<dbReference type="GO" id="GO:0004523">
    <property type="term" value="F:RNA-DNA hybrid ribonuclease activity"/>
    <property type="evidence" value="ECO:0007669"/>
    <property type="project" value="InterPro"/>
</dbReference>
<organism evidence="2 3">
    <name type="scientific">Rubroshorea leprosula</name>
    <dbReference type="NCBI Taxonomy" id="152421"/>
    <lineage>
        <taxon>Eukaryota</taxon>
        <taxon>Viridiplantae</taxon>
        <taxon>Streptophyta</taxon>
        <taxon>Embryophyta</taxon>
        <taxon>Tracheophyta</taxon>
        <taxon>Spermatophyta</taxon>
        <taxon>Magnoliopsida</taxon>
        <taxon>eudicotyledons</taxon>
        <taxon>Gunneridae</taxon>
        <taxon>Pentapetalae</taxon>
        <taxon>rosids</taxon>
        <taxon>malvids</taxon>
        <taxon>Malvales</taxon>
        <taxon>Dipterocarpaceae</taxon>
        <taxon>Rubroshorea</taxon>
    </lineage>
</organism>
<dbReference type="EMBL" id="BPVZ01000135">
    <property type="protein sequence ID" value="GKV39597.1"/>
    <property type="molecule type" value="Genomic_DNA"/>
</dbReference>
<proteinExistence type="predicted"/>
<dbReference type="AlphaFoldDB" id="A0AAV5LSY2"/>
<protein>
    <recommendedName>
        <fullName evidence="1">RNase H type-1 domain-containing protein</fullName>
    </recommendedName>
</protein>
<keyword evidence="3" id="KW-1185">Reference proteome</keyword>
<dbReference type="InterPro" id="IPR036397">
    <property type="entry name" value="RNaseH_sf"/>
</dbReference>
<dbReference type="InterPro" id="IPR052929">
    <property type="entry name" value="RNase_H-like_EbsB-rel"/>
</dbReference>
<sequence length="125" mass="13554">MTVKQRMFDSGTVARNSLGDVLAAITSKGNGLLLAEESEACSLQKALQWATDLMFDNIVVEVDCASMVTAINSGTHSLNSNLGTNLLDSHNLMASFTTCRLQHVHRRGNSVAHELARRALQPEDN</sequence>
<dbReference type="PANTHER" id="PTHR47074:SF48">
    <property type="entry name" value="POLYNUCLEOTIDYL TRANSFERASE, RIBONUCLEASE H-LIKE SUPERFAMILY PROTEIN"/>
    <property type="match status" value="1"/>
</dbReference>
<dbReference type="Pfam" id="PF13456">
    <property type="entry name" value="RVT_3"/>
    <property type="match status" value="1"/>
</dbReference>
<evidence type="ECO:0000259" key="1">
    <source>
        <dbReference type="Pfam" id="PF13456"/>
    </source>
</evidence>
<dbReference type="Gene3D" id="3.30.420.10">
    <property type="entry name" value="Ribonuclease H-like superfamily/Ribonuclease H"/>
    <property type="match status" value="1"/>
</dbReference>
<accession>A0AAV5LSY2</accession>
<comment type="caution">
    <text evidence="2">The sequence shown here is derived from an EMBL/GenBank/DDBJ whole genome shotgun (WGS) entry which is preliminary data.</text>
</comment>
<name>A0AAV5LSY2_9ROSI</name>
<evidence type="ECO:0000313" key="2">
    <source>
        <dbReference type="EMBL" id="GKV39597.1"/>
    </source>
</evidence>
<reference evidence="2 3" key="1">
    <citation type="journal article" date="2021" name="Commun. Biol.">
        <title>The genome of Shorea leprosula (Dipterocarpaceae) highlights the ecological relevance of drought in aseasonal tropical rainforests.</title>
        <authorList>
            <person name="Ng K.K.S."/>
            <person name="Kobayashi M.J."/>
            <person name="Fawcett J.A."/>
            <person name="Hatakeyama M."/>
            <person name="Paape T."/>
            <person name="Ng C.H."/>
            <person name="Ang C.C."/>
            <person name="Tnah L.H."/>
            <person name="Lee C.T."/>
            <person name="Nishiyama T."/>
            <person name="Sese J."/>
            <person name="O'Brien M.J."/>
            <person name="Copetti D."/>
            <person name="Mohd Noor M.I."/>
            <person name="Ong R.C."/>
            <person name="Putra M."/>
            <person name="Sireger I.Z."/>
            <person name="Indrioko S."/>
            <person name="Kosugi Y."/>
            <person name="Izuno A."/>
            <person name="Isagi Y."/>
            <person name="Lee S.L."/>
            <person name="Shimizu K.K."/>
        </authorList>
    </citation>
    <scope>NUCLEOTIDE SEQUENCE [LARGE SCALE GENOMIC DNA]</scope>
    <source>
        <strain evidence="2">214</strain>
    </source>
</reference>
<feature type="domain" description="RNase H type-1" evidence="1">
    <location>
        <begin position="10"/>
        <end position="119"/>
    </location>
</feature>
<dbReference type="InterPro" id="IPR044730">
    <property type="entry name" value="RNase_H-like_dom_plant"/>
</dbReference>
<evidence type="ECO:0000313" key="3">
    <source>
        <dbReference type="Proteomes" id="UP001054252"/>
    </source>
</evidence>
<dbReference type="PANTHER" id="PTHR47074">
    <property type="entry name" value="BNAC02G40300D PROTEIN"/>
    <property type="match status" value="1"/>
</dbReference>
<dbReference type="Proteomes" id="UP001054252">
    <property type="component" value="Unassembled WGS sequence"/>
</dbReference>
<dbReference type="GO" id="GO:0003676">
    <property type="term" value="F:nucleic acid binding"/>
    <property type="evidence" value="ECO:0007669"/>
    <property type="project" value="InterPro"/>
</dbReference>